<feature type="compositionally biased region" description="Basic and acidic residues" evidence="1">
    <location>
        <begin position="1"/>
        <end position="11"/>
    </location>
</feature>
<dbReference type="EMBL" id="JANPWB010000013">
    <property type="protein sequence ID" value="KAJ1107841.1"/>
    <property type="molecule type" value="Genomic_DNA"/>
</dbReference>
<feature type="compositionally biased region" description="Basic residues" evidence="1">
    <location>
        <begin position="21"/>
        <end position="30"/>
    </location>
</feature>
<reference evidence="2" key="1">
    <citation type="journal article" date="2022" name="bioRxiv">
        <title>Sequencing and chromosome-scale assembly of the giantPleurodeles waltlgenome.</title>
        <authorList>
            <person name="Brown T."/>
            <person name="Elewa A."/>
            <person name="Iarovenko S."/>
            <person name="Subramanian E."/>
            <person name="Araus A.J."/>
            <person name="Petzold A."/>
            <person name="Susuki M."/>
            <person name="Suzuki K.-i.T."/>
            <person name="Hayashi T."/>
            <person name="Toyoda A."/>
            <person name="Oliveira C."/>
            <person name="Osipova E."/>
            <person name="Leigh N.D."/>
            <person name="Simon A."/>
            <person name="Yun M.H."/>
        </authorList>
    </citation>
    <scope>NUCLEOTIDE SEQUENCE</scope>
    <source>
        <strain evidence="2">20211129_DDA</strain>
        <tissue evidence="2">Liver</tissue>
    </source>
</reference>
<protein>
    <submittedName>
        <fullName evidence="2">Uncharacterized protein</fullName>
    </submittedName>
</protein>
<proteinExistence type="predicted"/>
<evidence type="ECO:0000313" key="3">
    <source>
        <dbReference type="Proteomes" id="UP001066276"/>
    </source>
</evidence>
<sequence length="81" mass="9366">MIEKHRDDGASYREPAPCSHYRSHSRKVKVTRQSCENPQREDGASYGELAPCSRSQEVKVKRQSRRMSRACLLIPWLPLPL</sequence>
<feature type="region of interest" description="Disordered" evidence="1">
    <location>
        <begin position="1"/>
        <end position="49"/>
    </location>
</feature>
<keyword evidence="3" id="KW-1185">Reference proteome</keyword>
<organism evidence="2 3">
    <name type="scientific">Pleurodeles waltl</name>
    <name type="common">Iberian ribbed newt</name>
    <dbReference type="NCBI Taxonomy" id="8319"/>
    <lineage>
        <taxon>Eukaryota</taxon>
        <taxon>Metazoa</taxon>
        <taxon>Chordata</taxon>
        <taxon>Craniata</taxon>
        <taxon>Vertebrata</taxon>
        <taxon>Euteleostomi</taxon>
        <taxon>Amphibia</taxon>
        <taxon>Batrachia</taxon>
        <taxon>Caudata</taxon>
        <taxon>Salamandroidea</taxon>
        <taxon>Salamandridae</taxon>
        <taxon>Pleurodelinae</taxon>
        <taxon>Pleurodeles</taxon>
    </lineage>
</organism>
<gene>
    <name evidence="2" type="ORF">NDU88_005230</name>
</gene>
<evidence type="ECO:0000313" key="2">
    <source>
        <dbReference type="EMBL" id="KAJ1107841.1"/>
    </source>
</evidence>
<comment type="caution">
    <text evidence="2">The sequence shown here is derived from an EMBL/GenBank/DDBJ whole genome shotgun (WGS) entry which is preliminary data.</text>
</comment>
<dbReference type="Proteomes" id="UP001066276">
    <property type="component" value="Chromosome 9"/>
</dbReference>
<dbReference type="AlphaFoldDB" id="A0AAV7MVS6"/>
<evidence type="ECO:0000256" key="1">
    <source>
        <dbReference type="SAM" id="MobiDB-lite"/>
    </source>
</evidence>
<accession>A0AAV7MVS6</accession>
<name>A0AAV7MVS6_PLEWA</name>